<protein>
    <submittedName>
        <fullName evidence="2">von Willebrand factor type A domain protein</fullName>
    </submittedName>
</protein>
<dbReference type="SUPFAM" id="SSF53300">
    <property type="entry name" value="vWA-like"/>
    <property type="match status" value="2"/>
</dbReference>
<dbReference type="Gene3D" id="3.40.50.410">
    <property type="entry name" value="von Willebrand factor, type A domain"/>
    <property type="match status" value="2"/>
</dbReference>
<dbReference type="AlphaFoldDB" id="A0A2G9U266"/>
<accession>A0A2G9U266</accession>
<organism evidence="2 3">
    <name type="scientific">Teladorsagia circumcincta</name>
    <name type="common">Brown stomach worm</name>
    <name type="synonym">Ostertagia circumcincta</name>
    <dbReference type="NCBI Taxonomy" id="45464"/>
    <lineage>
        <taxon>Eukaryota</taxon>
        <taxon>Metazoa</taxon>
        <taxon>Ecdysozoa</taxon>
        <taxon>Nematoda</taxon>
        <taxon>Chromadorea</taxon>
        <taxon>Rhabditida</taxon>
        <taxon>Rhabditina</taxon>
        <taxon>Rhabditomorpha</taxon>
        <taxon>Strongyloidea</taxon>
        <taxon>Trichostrongylidae</taxon>
        <taxon>Teladorsagia</taxon>
    </lineage>
</organism>
<dbReference type="InterPro" id="IPR036465">
    <property type="entry name" value="vWFA_dom_sf"/>
</dbReference>
<evidence type="ECO:0000259" key="1">
    <source>
        <dbReference type="PROSITE" id="PS50234"/>
    </source>
</evidence>
<name>A0A2G9U266_TELCI</name>
<evidence type="ECO:0000313" key="3">
    <source>
        <dbReference type="Proteomes" id="UP000230423"/>
    </source>
</evidence>
<reference evidence="2 3" key="1">
    <citation type="submission" date="2015-09" db="EMBL/GenBank/DDBJ databases">
        <title>Draft genome of the parasitic nematode Teladorsagia circumcincta isolate WARC Sus (inbred).</title>
        <authorList>
            <person name="Mitreva M."/>
        </authorList>
    </citation>
    <scope>NUCLEOTIDE SEQUENCE [LARGE SCALE GENOMIC DNA]</scope>
    <source>
        <strain evidence="2 3">S</strain>
    </source>
</reference>
<dbReference type="Proteomes" id="UP000230423">
    <property type="component" value="Unassembled WGS sequence"/>
</dbReference>
<sequence length="237" mass="26326">MLYGAEKLELGMGPWECVVQAQCAELTCSDSDADVVFLIDTTSSNSTAFLVQQHRLLRTIKRLSTVLKGRSIRYGVIGFHRTPELMLELESPFANDSQRIDLTLVLDTSGSVFRVFEDQREIALNILDEIPVEAYSDAVQVSVTRFAAGADVILPFLRGRALSEIKDAVKEVKFTGQNTRIASAVEIALDEMERAKRPDAKQIFVLISDGHGQEYWNVVQATGKRLQVLRSVSYTAA</sequence>
<dbReference type="InterPro" id="IPR050525">
    <property type="entry name" value="ECM_Assembly_Org"/>
</dbReference>
<proteinExistence type="predicted"/>
<dbReference type="CDD" id="cd00198">
    <property type="entry name" value="vWFA"/>
    <property type="match status" value="1"/>
</dbReference>
<dbReference type="PANTHER" id="PTHR24020">
    <property type="entry name" value="COLLAGEN ALPHA"/>
    <property type="match status" value="1"/>
</dbReference>
<dbReference type="InterPro" id="IPR002035">
    <property type="entry name" value="VWF_A"/>
</dbReference>
<dbReference type="PROSITE" id="PS50234">
    <property type="entry name" value="VWFA"/>
    <property type="match status" value="1"/>
</dbReference>
<dbReference type="EMBL" id="KZ350516">
    <property type="protein sequence ID" value="PIO63802.1"/>
    <property type="molecule type" value="Genomic_DNA"/>
</dbReference>
<dbReference type="Pfam" id="PF00092">
    <property type="entry name" value="VWA"/>
    <property type="match status" value="1"/>
</dbReference>
<feature type="domain" description="VWFA" evidence="1">
    <location>
        <begin position="101"/>
        <end position="237"/>
    </location>
</feature>
<dbReference type="OrthoDB" id="6132182at2759"/>
<gene>
    <name evidence="2" type="ORF">TELCIR_14585</name>
</gene>
<dbReference type="PANTHER" id="PTHR24020:SF20">
    <property type="entry name" value="PH DOMAIN-CONTAINING PROTEIN"/>
    <property type="match status" value="1"/>
</dbReference>
<evidence type="ECO:0000313" key="2">
    <source>
        <dbReference type="EMBL" id="PIO63802.1"/>
    </source>
</evidence>
<keyword evidence="3" id="KW-1185">Reference proteome</keyword>